<comment type="caution">
    <text evidence="5">The sequence shown here is derived from an EMBL/GenBank/DDBJ whole genome shotgun (WGS) entry which is preliminary data.</text>
</comment>
<keyword evidence="6" id="KW-1185">Reference proteome</keyword>
<dbReference type="GO" id="GO:0051301">
    <property type="term" value="P:cell division"/>
    <property type="evidence" value="ECO:0007669"/>
    <property type="project" value="UniProtKB-KW"/>
</dbReference>
<dbReference type="Proteomes" id="UP000516437">
    <property type="component" value="Chromosome 2"/>
</dbReference>
<sequence length="312" mass="35255">MSERSEQLLPYDSELLVIFLKFLYDQDPVRQLLELSKADCDIEIDLETMQRVKELVHFGGFVDSEYLRRKLTKEFQQMESSFREAFQMPFSTVSGKIHYENLLPLFPLPSLPASTPFSVPTSISYYEDASHASSSYETFGNKCIDYVSFQIPDESFPAIANCIGIARGFMNSLINVKKGYTSLEAVLLCIPDGYRCVDLSLYKEGRIVLLLNETTSSSESSGEAFMMMVQPSDLPFVSISNSTFQEYQMLDQLKDSVVYLQMENEKVRSIPHSVIAPLAVSTSRGVACVFAARKRALVYILEEDEDEVSGEE</sequence>
<name>A0A6A1W9K9_9ROSI</name>
<dbReference type="EMBL" id="RXIC02000020">
    <property type="protein sequence ID" value="KAB1221901.1"/>
    <property type="molecule type" value="Genomic_DNA"/>
</dbReference>
<gene>
    <name evidence="5" type="ORF">CJ030_MR2G026717</name>
</gene>
<protein>
    <submittedName>
        <fullName evidence="5">Anaphase-promoting complex subunit 4</fullName>
    </submittedName>
</protein>
<reference evidence="5 6" key="1">
    <citation type="journal article" date="2019" name="Plant Biotechnol. J.">
        <title>The red bayberry genome and genetic basis of sex determination.</title>
        <authorList>
            <person name="Jia H.M."/>
            <person name="Jia H.J."/>
            <person name="Cai Q.L."/>
            <person name="Wang Y."/>
            <person name="Zhao H.B."/>
            <person name="Yang W.F."/>
            <person name="Wang G.Y."/>
            <person name="Li Y.H."/>
            <person name="Zhan D.L."/>
            <person name="Shen Y.T."/>
            <person name="Niu Q.F."/>
            <person name="Chang L."/>
            <person name="Qiu J."/>
            <person name="Zhao L."/>
            <person name="Xie H.B."/>
            <person name="Fu W.Y."/>
            <person name="Jin J."/>
            <person name="Li X.W."/>
            <person name="Jiao Y."/>
            <person name="Zhou C.C."/>
            <person name="Tu T."/>
            <person name="Chai C.Y."/>
            <person name="Gao J.L."/>
            <person name="Fan L.J."/>
            <person name="van de Weg E."/>
            <person name="Wang J.Y."/>
            <person name="Gao Z.S."/>
        </authorList>
    </citation>
    <scope>NUCLEOTIDE SEQUENCE [LARGE SCALE GENOMIC DNA]</scope>
    <source>
        <tissue evidence="5">Leaves</tissue>
    </source>
</reference>
<dbReference type="PANTHER" id="PTHR13260:SF0">
    <property type="entry name" value="ANAPHASE-PROMOTING COMPLEX SUBUNIT 4"/>
    <property type="match status" value="1"/>
</dbReference>
<dbReference type="InterPro" id="IPR024789">
    <property type="entry name" value="APC4"/>
</dbReference>
<evidence type="ECO:0000256" key="1">
    <source>
        <dbReference type="ARBA" id="ARBA00022618"/>
    </source>
</evidence>
<dbReference type="GO" id="GO:0031145">
    <property type="term" value="P:anaphase-promoting complex-dependent catabolic process"/>
    <property type="evidence" value="ECO:0007669"/>
    <property type="project" value="InterPro"/>
</dbReference>
<dbReference type="AlphaFoldDB" id="A0A6A1W9K9"/>
<keyword evidence="3" id="KW-0833">Ubl conjugation pathway</keyword>
<keyword evidence="2" id="KW-0498">Mitosis</keyword>
<evidence type="ECO:0000256" key="4">
    <source>
        <dbReference type="ARBA" id="ARBA00023306"/>
    </source>
</evidence>
<evidence type="ECO:0000256" key="3">
    <source>
        <dbReference type="ARBA" id="ARBA00022786"/>
    </source>
</evidence>
<dbReference type="GO" id="GO:0070979">
    <property type="term" value="P:protein K11-linked ubiquitination"/>
    <property type="evidence" value="ECO:0007669"/>
    <property type="project" value="TreeGrafter"/>
</dbReference>
<evidence type="ECO:0000256" key="2">
    <source>
        <dbReference type="ARBA" id="ARBA00022776"/>
    </source>
</evidence>
<evidence type="ECO:0000313" key="5">
    <source>
        <dbReference type="EMBL" id="KAB1221901.1"/>
    </source>
</evidence>
<proteinExistence type="predicted"/>
<dbReference type="GO" id="GO:0034399">
    <property type="term" value="C:nuclear periphery"/>
    <property type="evidence" value="ECO:0007669"/>
    <property type="project" value="TreeGrafter"/>
</dbReference>
<keyword evidence="1" id="KW-0132">Cell division</keyword>
<dbReference type="PANTHER" id="PTHR13260">
    <property type="entry name" value="ANAPHASE PROMOTING COMPLEX SUBUNIT 4 APC4"/>
    <property type="match status" value="1"/>
</dbReference>
<keyword evidence="4" id="KW-0131">Cell cycle</keyword>
<accession>A0A6A1W9K9</accession>
<organism evidence="5 6">
    <name type="scientific">Morella rubra</name>
    <name type="common">Chinese bayberry</name>
    <dbReference type="NCBI Taxonomy" id="262757"/>
    <lineage>
        <taxon>Eukaryota</taxon>
        <taxon>Viridiplantae</taxon>
        <taxon>Streptophyta</taxon>
        <taxon>Embryophyta</taxon>
        <taxon>Tracheophyta</taxon>
        <taxon>Spermatophyta</taxon>
        <taxon>Magnoliopsida</taxon>
        <taxon>eudicotyledons</taxon>
        <taxon>Gunneridae</taxon>
        <taxon>Pentapetalae</taxon>
        <taxon>rosids</taxon>
        <taxon>fabids</taxon>
        <taxon>Fagales</taxon>
        <taxon>Myricaceae</taxon>
        <taxon>Morella</taxon>
    </lineage>
</organism>
<dbReference type="OrthoDB" id="2110451at2759"/>
<dbReference type="GO" id="GO:0005680">
    <property type="term" value="C:anaphase-promoting complex"/>
    <property type="evidence" value="ECO:0007669"/>
    <property type="project" value="InterPro"/>
</dbReference>
<evidence type="ECO:0000313" key="6">
    <source>
        <dbReference type="Proteomes" id="UP000516437"/>
    </source>
</evidence>